<sequence>MNKHFHDSLYYAKRAGKHATLGVRETLRPHLTALRVRLGREPAPEPDRLERVQTGLERLEQTTERRVRSVGSVLERRVR</sequence>
<protein>
    <submittedName>
        <fullName evidence="1">Uncharacterized protein</fullName>
    </submittedName>
</protein>
<gene>
    <name evidence="1" type="ORF">C494_18538</name>
</gene>
<dbReference type="EMBL" id="AOHY01000057">
    <property type="protein sequence ID" value="ELY43538.1"/>
    <property type="molecule type" value="Genomic_DNA"/>
</dbReference>
<dbReference type="GeneID" id="39852878"/>
<dbReference type="AlphaFoldDB" id="L9W5E4"/>
<keyword evidence="2" id="KW-1185">Reference proteome</keyword>
<dbReference type="PATRIC" id="fig|1227500.6.peg.3741"/>
<evidence type="ECO:0000313" key="2">
    <source>
        <dbReference type="Proteomes" id="UP000011690"/>
    </source>
</evidence>
<name>L9W5E4_9EURY</name>
<dbReference type="RefSeq" id="WP_006067822.1">
    <property type="nucleotide sequence ID" value="NZ_AOHY01000057.1"/>
</dbReference>
<reference evidence="1 2" key="1">
    <citation type="journal article" date="2014" name="PLoS Genet.">
        <title>Phylogenetically driven sequencing of extremely halophilic archaea reveals strategies for static and dynamic osmo-response.</title>
        <authorList>
            <person name="Becker E.A."/>
            <person name="Seitzer P.M."/>
            <person name="Tritt A."/>
            <person name="Larsen D."/>
            <person name="Krusor M."/>
            <person name="Yao A.I."/>
            <person name="Wu D."/>
            <person name="Madern D."/>
            <person name="Eisen J.A."/>
            <person name="Darling A.E."/>
            <person name="Facciotti M.T."/>
        </authorList>
    </citation>
    <scope>NUCLEOTIDE SEQUENCE [LARGE SCALE GENOMIC DNA]</scope>
    <source>
        <strain evidence="1 2">JCM 10635</strain>
    </source>
</reference>
<dbReference type="Proteomes" id="UP000011690">
    <property type="component" value="Unassembled WGS sequence"/>
</dbReference>
<dbReference type="Pfam" id="PF24430">
    <property type="entry name" value="DUF7553"/>
    <property type="match status" value="1"/>
</dbReference>
<organism evidence="1 2">
    <name type="scientific">Natronorubrum bangense JCM 10635</name>
    <dbReference type="NCBI Taxonomy" id="1227500"/>
    <lineage>
        <taxon>Archaea</taxon>
        <taxon>Methanobacteriati</taxon>
        <taxon>Methanobacteriota</taxon>
        <taxon>Stenosarchaea group</taxon>
        <taxon>Halobacteria</taxon>
        <taxon>Halobacteriales</taxon>
        <taxon>Natrialbaceae</taxon>
        <taxon>Natronorubrum</taxon>
    </lineage>
</organism>
<evidence type="ECO:0000313" key="1">
    <source>
        <dbReference type="EMBL" id="ELY43538.1"/>
    </source>
</evidence>
<dbReference type="eggNOG" id="arCOG06275">
    <property type="taxonomic scope" value="Archaea"/>
</dbReference>
<accession>L9W5E4</accession>
<comment type="caution">
    <text evidence="1">The sequence shown here is derived from an EMBL/GenBank/DDBJ whole genome shotgun (WGS) entry which is preliminary data.</text>
</comment>
<dbReference type="InterPro" id="IPR055975">
    <property type="entry name" value="DUF7553"/>
</dbReference>
<proteinExistence type="predicted"/>